<reference evidence="1" key="1">
    <citation type="journal article" date="2014" name="Int. J. Syst. Evol. Microbiol.">
        <title>Complete genome sequence of Corynebacterium casei LMG S-19264T (=DSM 44701T), isolated from a smear-ripened cheese.</title>
        <authorList>
            <consortium name="US DOE Joint Genome Institute (JGI-PGF)"/>
            <person name="Walter F."/>
            <person name="Albersmeier A."/>
            <person name="Kalinowski J."/>
            <person name="Ruckert C."/>
        </authorList>
    </citation>
    <scope>NUCLEOTIDE SEQUENCE</scope>
    <source>
        <strain evidence="1">CGMCC 1.15725</strain>
    </source>
</reference>
<reference evidence="1" key="2">
    <citation type="submission" date="2020-09" db="EMBL/GenBank/DDBJ databases">
        <authorList>
            <person name="Sun Q."/>
            <person name="Zhou Y."/>
        </authorList>
    </citation>
    <scope>NUCLEOTIDE SEQUENCE</scope>
    <source>
        <strain evidence="1">CGMCC 1.15725</strain>
    </source>
</reference>
<keyword evidence="2" id="KW-1185">Reference proteome</keyword>
<accession>A0A8J2YXY5</accession>
<comment type="caution">
    <text evidence="1">The sequence shown here is derived from an EMBL/GenBank/DDBJ whole genome shotgun (WGS) entry which is preliminary data.</text>
</comment>
<evidence type="ECO:0000313" key="2">
    <source>
        <dbReference type="Proteomes" id="UP000646365"/>
    </source>
</evidence>
<proteinExistence type="predicted"/>
<sequence length="229" mass="24610">MMSTTSEYVFLNGFFNGTFTIFNMRDPTSQPFSEKSLGSLLIVDRPDTELTIDLGAQIATNATTGLVANELIDAGASLTSKIRVQGVVWPSVPYFFQNPFAHNISDMLVRVDFDFHIETPWYCSDADGTISVYLFLFLDGERHLQGAVDGTWFSYNGGGPFCTGHITAGLNAAMPNVVSQVGPILQQALSKAAGVPFSNLHYLPGTGVSTPGVFIQNASDDVALGLNLA</sequence>
<name>A0A8J2YXY5_9PROT</name>
<dbReference type="Proteomes" id="UP000646365">
    <property type="component" value="Unassembled WGS sequence"/>
</dbReference>
<evidence type="ECO:0000313" key="1">
    <source>
        <dbReference type="EMBL" id="GGF35107.1"/>
    </source>
</evidence>
<organism evidence="1 2">
    <name type="scientific">Aliidongia dinghuensis</name>
    <dbReference type="NCBI Taxonomy" id="1867774"/>
    <lineage>
        <taxon>Bacteria</taxon>
        <taxon>Pseudomonadati</taxon>
        <taxon>Pseudomonadota</taxon>
        <taxon>Alphaproteobacteria</taxon>
        <taxon>Rhodospirillales</taxon>
        <taxon>Dongiaceae</taxon>
        <taxon>Aliidongia</taxon>
    </lineage>
</organism>
<gene>
    <name evidence="1" type="ORF">GCM10011611_46700</name>
</gene>
<protein>
    <submittedName>
        <fullName evidence="1">Uncharacterized protein</fullName>
    </submittedName>
</protein>
<dbReference type="EMBL" id="BMJQ01000013">
    <property type="protein sequence ID" value="GGF35107.1"/>
    <property type="molecule type" value="Genomic_DNA"/>
</dbReference>
<dbReference type="AlphaFoldDB" id="A0A8J2YXY5"/>